<proteinExistence type="predicted"/>
<reference evidence="1" key="1">
    <citation type="submission" date="2022-11" db="EMBL/GenBank/DDBJ databases">
        <title>Lacrimispora xylanolytica sy1, complete genome.</title>
        <authorList>
            <person name="Choi S."/>
        </authorList>
    </citation>
    <scope>NUCLEOTIDE SEQUENCE</scope>
    <source>
        <strain evidence="1">Sy1</strain>
    </source>
</reference>
<evidence type="ECO:0000313" key="2">
    <source>
        <dbReference type="Proteomes" id="UP001163115"/>
    </source>
</evidence>
<name>A0ABY7A5X7_9FIRM</name>
<gene>
    <name evidence="1" type="ORF">OW255_10800</name>
</gene>
<dbReference type="EMBL" id="CP113524">
    <property type="protein sequence ID" value="WAJ22072.1"/>
    <property type="molecule type" value="Genomic_DNA"/>
</dbReference>
<dbReference type="Proteomes" id="UP001163115">
    <property type="component" value="Chromosome"/>
</dbReference>
<protein>
    <submittedName>
        <fullName evidence="1">Uncharacterized protein</fullName>
    </submittedName>
</protein>
<sequence length="54" mass="6455">MEENDEMNNNLITERPVLKSIPEEDREFIFSEFSDAKITKCLYDEEPMTDINRN</sequence>
<keyword evidence="2" id="KW-1185">Reference proteome</keyword>
<organism evidence="1 2">
    <name type="scientific">Lacrimispora xylanolytica</name>
    <dbReference type="NCBI Taxonomy" id="29375"/>
    <lineage>
        <taxon>Bacteria</taxon>
        <taxon>Bacillati</taxon>
        <taxon>Bacillota</taxon>
        <taxon>Clostridia</taxon>
        <taxon>Lachnospirales</taxon>
        <taxon>Lachnospiraceae</taxon>
        <taxon>Lacrimispora</taxon>
    </lineage>
</organism>
<accession>A0ABY7A5X7</accession>
<evidence type="ECO:0000313" key="1">
    <source>
        <dbReference type="EMBL" id="WAJ22072.1"/>
    </source>
</evidence>
<dbReference type="RefSeq" id="WP_268114101.1">
    <property type="nucleotide sequence ID" value="NZ_CP113524.1"/>
</dbReference>